<evidence type="ECO:0000259" key="2">
    <source>
        <dbReference type="Pfam" id="PF00144"/>
    </source>
</evidence>
<dbReference type="PANTHER" id="PTHR43283">
    <property type="entry name" value="BETA-LACTAMASE-RELATED"/>
    <property type="match status" value="1"/>
</dbReference>
<reference evidence="3 4" key="1">
    <citation type="submission" date="2016-11" db="EMBL/GenBank/DDBJ databases">
        <authorList>
            <person name="Jaros S."/>
            <person name="Januszkiewicz K."/>
            <person name="Wedrychowicz H."/>
        </authorList>
    </citation>
    <scope>NUCLEOTIDE SEQUENCE [LARGE SCALE GENOMIC DNA]</scope>
</reference>
<dbReference type="EMBL" id="FQNC01000083">
    <property type="protein sequence ID" value="SGZ20878.1"/>
    <property type="molecule type" value="Genomic_DNA"/>
</dbReference>
<dbReference type="STRING" id="796604.A0A2X0MP35"/>
<evidence type="ECO:0000313" key="3">
    <source>
        <dbReference type="EMBL" id="SGZ20878.1"/>
    </source>
</evidence>
<dbReference type="InterPro" id="IPR050789">
    <property type="entry name" value="Diverse_Enzym_Activities"/>
</dbReference>
<dbReference type="Proteomes" id="UP000249464">
    <property type="component" value="Unassembled WGS sequence"/>
</dbReference>
<dbReference type="SUPFAM" id="SSF56601">
    <property type="entry name" value="beta-lactamase/transpeptidase-like"/>
    <property type="match status" value="1"/>
</dbReference>
<name>A0A2X0MP35_9BASI</name>
<dbReference type="PANTHER" id="PTHR43283:SF3">
    <property type="entry name" value="BETA-LACTAMASE FAMILY PROTEIN (AFU_ORTHOLOGUE AFUA_5G07500)"/>
    <property type="match status" value="1"/>
</dbReference>
<proteinExistence type="predicted"/>
<dbReference type="Gene3D" id="3.40.710.10">
    <property type="entry name" value="DD-peptidase/beta-lactamase superfamily"/>
    <property type="match status" value="2"/>
</dbReference>
<evidence type="ECO:0000313" key="4">
    <source>
        <dbReference type="Proteomes" id="UP000249464"/>
    </source>
</evidence>
<dbReference type="AlphaFoldDB" id="A0A2X0MP35"/>
<sequence>MDRSGKIIVKAASGVEELGNADRPMKTNSLFCLYSCTKALAGIAVMQLVEQGKADLDAPVGDVLPEVGNATFSDGRKPKRAITLRHLLTHTSGLGYTIFHKDLLAWSLQNGKVNECDGHFDAFMSPLIAEPGEDWNYGIGIDWAGEYLHRVTGLTLGEYSKKNIFEPLGADDIEYHLLPENKKRLVAMHARGEDGKLSVIDHLPMTYEASFDSGGGGTIGSIESYLKCVHIFMNEGVGANGARILKAETVKAMLQDQLGPVREIMGSDPLERTIEGAVPVCTLDTSQVQIQLSLTRSNAFAGNKLPAGSDSGPTQRLGDEGRSLDPPGITFQITFDPLPTGRKAGSVNWAGLPNNYWQVDPESGISTMLCSQSLPFADPAAMVPWLECETEVYKAVAQ</sequence>
<gene>
    <name evidence="3" type="primary">BQ5605_C021g09308</name>
    <name evidence="3" type="ORF">BQ5605_C021G09308</name>
</gene>
<dbReference type="InterPro" id="IPR001466">
    <property type="entry name" value="Beta-lactam-related"/>
</dbReference>
<accession>A0A2X0MP35</accession>
<organism evidence="3 4">
    <name type="scientific">Microbotryum silenes-dioicae</name>
    <dbReference type="NCBI Taxonomy" id="796604"/>
    <lineage>
        <taxon>Eukaryota</taxon>
        <taxon>Fungi</taxon>
        <taxon>Dikarya</taxon>
        <taxon>Basidiomycota</taxon>
        <taxon>Pucciniomycotina</taxon>
        <taxon>Microbotryomycetes</taxon>
        <taxon>Microbotryales</taxon>
        <taxon>Microbotryaceae</taxon>
        <taxon>Microbotryum</taxon>
    </lineage>
</organism>
<keyword evidence="4" id="KW-1185">Reference proteome</keyword>
<dbReference type="Pfam" id="PF00144">
    <property type="entry name" value="Beta-lactamase"/>
    <property type="match status" value="1"/>
</dbReference>
<feature type="domain" description="Beta-lactamase-related" evidence="2">
    <location>
        <begin position="4"/>
        <end position="256"/>
    </location>
</feature>
<dbReference type="InterPro" id="IPR012338">
    <property type="entry name" value="Beta-lactam/transpept-like"/>
</dbReference>
<protein>
    <submittedName>
        <fullName evidence="3">BQ5605_C021g09308 protein</fullName>
    </submittedName>
</protein>
<feature type="region of interest" description="Disordered" evidence="1">
    <location>
        <begin position="303"/>
        <end position="323"/>
    </location>
</feature>
<evidence type="ECO:0000256" key="1">
    <source>
        <dbReference type="SAM" id="MobiDB-lite"/>
    </source>
</evidence>